<sequence length="97" mass="10798">MIVRPAVRMPISIAASRNQVPRIKGDSGGCKKLTKKRKILHGNAILEQTTKNLKKVCFKKYYTPFYYRIATILSLAVNSFALDLAMGRNKLVGTGTL</sequence>
<evidence type="ECO:0000313" key="3">
    <source>
        <dbReference type="Proteomes" id="UP000034954"/>
    </source>
</evidence>
<keyword evidence="3" id="KW-1185">Reference proteome</keyword>
<dbReference type="EMBL" id="LAQJ01000293">
    <property type="protein sequence ID" value="KKO18096.1"/>
    <property type="molecule type" value="Genomic_DNA"/>
</dbReference>
<keyword evidence="1" id="KW-0812">Transmembrane</keyword>
<dbReference type="AlphaFoldDB" id="A0A0M2USX6"/>
<evidence type="ECO:0000313" key="2">
    <source>
        <dbReference type="EMBL" id="KKO18096.1"/>
    </source>
</evidence>
<keyword evidence="1" id="KW-0472">Membrane</keyword>
<dbReference type="Proteomes" id="UP000034954">
    <property type="component" value="Unassembled WGS sequence"/>
</dbReference>
<comment type="caution">
    <text evidence="2">The sequence shown here is derived from an EMBL/GenBank/DDBJ whole genome shotgun (WGS) entry which is preliminary data.</text>
</comment>
<name>A0A0M2USX6_9BACT</name>
<feature type="transmembrane region" description="Helical" evidence="1">
    <location>
        <begin position="65"/>
        <end position="82"/>
    </location>
</feature>
<keyword evidence="1" id="KW-1133">Transmembrane helix</keyword>
<accession>A0A0M2USX6</accession>
<gene>
    <name evidence="2" type="ORF">BROFUL_03198</name>
</gene>
<proteinExistence type="predicted"/>
<evidence type="ECO:0000256" key="1">
    <source>
        <dbReference type="SAM" id="Phobius"/>
    </source>
</evidence>
<protein>
    <submittedName>
        <fullName evidence="2">Uncharacterized protein</fullName>
    </submittedName>
</protein>
<reference evidence="2 3" key="1">
    <citation type="journal article" date="2013" name="BMC Microbiol.">
        <title>Identification of the type II cytochrome c maturation pathway in anammox bacteria by comparative genomics.</title>
        <authorList>
            <person name="Ferousi C."/>
            <person name="Speth D.R."/>
            <person name="Reimann J."/>
            <person name="Op den Camp H.J."/>
            <person name="Allen J.W."/>
            <person name="Keltjens J.T."/>
            <person name="Jetten M.S."/>
        </authorList>
    </citation>
    <scope>NUCLEOTIDE SEQUENCE [LARGE SCALE GENOMIC DNA]</scope>
    <source>
        <strain evidence="2">RU1</strain>
    </source>
</reference>
<organism evidence="2 3">
    <name type="scientific">Candidatus Brocadia fulgida</name>
    <dbReference type="NCBI Taxonomy" id="380242"/>
    <lineage>
        <taxon>Bacteria</taxon>
        <taxon>Pseudomonadati</taxon>
        <taxon>Planctomycetota</taxon>
        <taxon>Candidatus Brocadiia</taxon>
        <taxon>Candidatus Brocadiales</taxon>
        <taxon>Candidatus Brocadiaceae</taxon>
        <taxon>Candidatus Brocadia</taxon>
    </lineage>
</organism>